<evidence type="ECO:0000313" key="10">
    <source>
        <dbReference type="EMBL" id="KAE9207283.1"/>
    </source>
</evidence>
<dbReference type="EMBL" id="QXFY01002343">
    <property type="protein sequence ID" value="KAE9298911.1"/>
    <property type="molecule type" value="Genomic_DNA"/>
</dbReference>
<evidence type="ECO:0000313" key="14">
    <source>
        <dbReference type="Proteomes" id="UP000433483"/>
    </source>
</evidence>
<dbReference type="Pfam" id="PF04991">
    <property type="entry name" value="LicD"/>
    <property type="match status" value="1"/>
</dbReference>
<dbReference type="Proteomes" id="UP000460718">
    <property type="component" value="Unassembled WGS sequence"/>
</dbReference>
<dbReference type="OrthoDB" id="444255at2759"/>
<dbReference type="EMBL" id="QXFZ01002405">
    <property type="protein sequence ID" value="KAE9077447.1"/>
    <property type="molecule type" value="Genomic_DNA"/>
</dbReference>
<evidence type="ECO:0000313" key="5">
    <source>
        <dbReference type="EMBL" id="KAE9063035.1"/>
    </source>
</evidence>
<proteinExistence type="predicted"/>
<name>A0A6A3I910_9STRA</name>
<dbReference type="Proteomes" id="UP000486351">
    <property type="component" value="Unassembled WGS sequence"/>
</dbReference>
<evidence type="ECO:0000313" key="21">
    <source>
        <dbReference type="Proteomes" id="UP000486351"/>
    </source>
</evidence>
<dbReference type="AlphaFoldDB" id="A0A6A3I910"/>
<evidence type="ECO:0000313" key="19">
    <source>
        <dbReference type="Proteomes" id="UP000460718"/>
    </source>
</evidence>
<evidence type="ECO:0000313" key="16">
    <source>
        <dbReference type="Proteomes" id="UP000440367"/>
    </source>
</evidence>
<reference evidence="19 20" key="1">
    <citation type="submission" date="2018-09" db="EMBL/GenBank/DDBJ databases">
        <title>Genomic investigation of the strawberry pathogen Phytophthora fragariae indicates pathogenicity is determined by transcriptional variation in three key races.</title>
        <authorList>
            <person name="Adams T.M."/>
            <person name="Armitage A.D."/>
            <person name="Sobczyk M.K."/>
            <person name="Bates H.J."/>
            <person name="Dunwell J.M."/>
            <person name="Nellist C.F."/>
            <person name="Harrison R.J."/>
        </authorList>
    </citation>
    <scope>NUCLEOTIDE SEQUENCE [LARGE SCALE GENOMIC DNA]</scope>
    <source>
        <strain evidence="11 15">A4</strain>
        <strain evidence="9 16">BC-1</strain>
        <strain evidence="10 20">BC-23</strain>
        <strain evidence="8 14">NOV-27</strain>
        <strain evidence="7 17">NOV-5</strain>
        <strain evidence="6 18">NOV-71</strain>
        <strain evidence="12 21">NOV-77</strain>
        <strain evidence="3 13">NOV-9</strain>
        <strain evidence="5 22">ONT-3</strain>
        <strain evidence="4 19">SCRP245</strain>
    </source>
</reference>
<dbReference type="Proteomes" id="UP000433483">
    <property type="component" value="Unassembled WGS sequence"/>
</dbReference>
<evidence type="ECO:0000313" key="4">
    <source>
        <dbReference type="EMBL" id="KAE8978620.1"/>
    </source>
</evidence>
<dbReference type="InterPro" id="IPR052942">
    <property type="entry name" value="LPS_cholinephosphotransferase"/>
</dbReference>
<comment type="caution">
    <text evidence="4">The sequence shown here is derived from an EMBL/GenBank/DDBJ whole genome shotgun (WGS) entry which is preliminary data.</text>
</comment>
<dbReference type="InterPro" id="IPR007074">
    <property type="entry name" value="LicD/FKTN/FKRP_NTP_transf"/>
</dbReference>
<dbReference type="EMBL" id="QXGE01001202">
    <property type="protein sequence ID" value="KAE9296154.1"/>
    <property type="molecule type" value="Genomic_DNA"/>
</dbReference>
<evidence type="ECO:0000313" key="9">
    <source>
        <dbReference type="EMBL" id="KAE9191308.1"/>
    </source>
</evidence>
<evidence type="ECO:0000313" key="17">
    <source>
        <dbReference type="Proteomes" id="UP000440732"/>
    </source>
</evidence>
<dbReference type="PANTHER" id="PTHR43404:SF1">
    <property type="entry name" value="MNN4P"/>
    <property type="match status" value="1"/>
</dbReference>
<dbReference type="Proteomes" id="UP000429523">
    <property type="component" value="Unassembled WGS sequence"/>
</dbReference>
<evidence type="ECO:0000313" key="11">
    <source>
        <dbReference type="EMBL" id="KAE9296154.1"/>
    </source>
</evidence>
<evidence type="ECO:0000259" key="2">
    <source>
        <dbReference type="Pfam" id="PF04991"/>
    </source>
</evidence>
<dbReference type="EMBL" id="QXFW01002431">
    <property type="protein sequence ID" value="KAE8978620.1"/>
    <property type="molecule type" value="Genomic_DNA"/>
</dbReference>
<evidence type="ECO:0000313" key="22">
    <source>
        <dbReference type="Proteomes" id="UP000488956"/>
    </source>
</evidence>
<dbReference type="Proteomes" id="UP000488956">
    <property type="component" value="Unassembled WGS sequence"/>
</dbReference>
<dbReference type="EMBL" id="QXGF01002255">
    <property type="protein sequence ID" value="KAE8925474.1"/>
    <property type="molecule type" value="Genomic_DNA"/>
</dbReference>
<evidence type="ECO:0000313" key="8">
    <source>
        <dbReference type="EMBL" id="KAE9177554.1"/>
    </source>
</evidence>
<dbReference type="EMBL" id="QXGB01002483">
    <property type="protein sequence ID" value="KAE9177554.1"/>
    <property type="molecule type" value="Genomic_DNA"/>
</dbReference>
<feature type="transmembrane region" description="Helical" evidence="1">
    <location>
        <begin position="12"/>
        <end position="32"/>
    </location>
</feature>
<organism evidence="4 19">
    <name type="scientific">Phytophthora fragariae</name>
    <dbReference type="NCBI Taxonomy" id="53985"/>
    <lineage>
        <taxon>Eukaryota</taxon>
        <taxon>Sar</taxon>
        <taxon>Stramenopiles</taxon>
        <taxon>Oomycota</taxon>
        <taxon>Peronosporomycetes</taxon>
        <taxon>Peronosporales</taxon>
        <taxon>Peronosporaceae</taxon>
        <taxon>Phytophthora</taxon>
    </lineage>
</organism>
<evidence type="ECO:0000313" key="20">
    <source>
        <dbReference type="Proteomes" id="UP000476176"/>
    </source>
</evidence>
<evidence type="ECO:0000313" key="18">
    <source>
        <dbReference type="Proteomes" id="UP000441208"/>
    </source>
</evidence>
<dbReference type="GO" id="GO:0009100">
    <property type="term" value="P:glycoprotein metabolic process"/>
    <property type="evidence" value="ECO:0007669"/>
    <property type="project" value="UniProtKB-ARBA"/>
</dbReference>
<keyword evidence="14" id="KW-1185">Reference proteome</keyword>
<dbReference type="EMBL" id="QXFX01004712">
    <property type="protein sequence ID" value="KAE9063035.1"/>
    <property type="molecule type" value="Genomic_DNA"/>
</dbReference>
<dbReference type="EMBL" id="QXGA01002337">
    <property type="protein sequence ID" value="KAE9099532.1"/>
    <property type="molecule type" value="Genomic_DNA"/>
</dbReference>
<dbReference type="Proteomes" id="UP000476176">
    <property type="component" value="Unassembled WGS sequence"/>
</dbReference>
<evidence type="ECO:0000313" key="6">
    <source>
        <dbReference type="EMBL" id="KAE9077447.1"/>
    </source>
</evidence>
<evidence type="ECO:0000313" key="7">
    <source>
        <dbReference type="EMBL" id="KAE9099532.1"/>
    </source>
</evidence>
<evidence type="ECO:0000313" key="15">
    <source>
        <dbReference type="Proteomes" id="UP000437068"/>
    </source>
</evidence>
<dbReference type="EMBL" id="QXGD01002250">
    <property type="protein sequence ID" value="KAE9191308.1"/>
    <property type="molecule type" value="Genomic_DNA"/>
</dbReference>
<dbReference type="Proteomes" id="UP000440732">
    <property type="component" value="Unassembled WGS sequence"/>
</dbReference>
<evidence type="ECO:0000256" key="1">
    <source>
        <dbReference type="SAM" id="Phobius"/>
    </source>
</evidence>
<sequence>MVSVTLRRELKFALIVVAQLLLFGVFLLYVPVHDGGLLSSRVPSSNSLRRCISSAHRDLRYVRPGVCVTTEQRLRAMEDLVYALKVMLENAKVVYWIDSGTLLGVYRARQLIPWDYNADIGVTMTGLAYLRTTNKGELEVPEGYELTVLNSSVYEAGDTSTAVPARFVDTKFGLYANIFAFKEFEGLFKDDVRPATAPEEEEEVVGNGVVVEKLMGPEPSKIWERCMHCPVVGEEEDSDVKRDENATVAKHFRVPRDWVFPLRMCKLELFEVMCPAQMAPYLMYIFGNRFLTPELWE</sequence>
<accession>A0A6A3I910</accession>
<evidence type="ECO:0000313" key="3">
    <source>
        <dbReference type="EMBL" id="KAE8925474.1"/>
    </source>
</evidence>
<evidence type="ECO:0000313" key="13">
    <source>
        <dbReference type="Proteomes" id="UP000429523"/>
    </source>
</evidence>
<dbReference type="Proteomes" id="UP000437068">
    <property type="component" value="Unassembled WGS sequence"/>
</dbReference>
<dbReference type="EMBL" id="QXGC01001253">
    <property type="protein sequence ID" value="KAE9207283.1"/>
    <property type="molecule type" value="Genomic_DNA"/>
</dbReference>
<dbReference type="PANTHER" id="PTHR43404">
    <property type="entry name" value="LIPOPOLYSACCHARIDE CHOLINEPHOSPHOTRANSFERASE LICD"/>
    <property type="match status" value="1"/>
</dbReference>
<dbReference type="Proteomes" id="UP000440367">
    <property type="component" value="Unassembled WGS sequence"/>
</dbReference>
<feature type="domain" description="LicD/FKTN/FKRP nucleotidyltransferase" evidence="2">
    <location>
        <begin position="91"/>
        <end position="151"/>
    </location>
</feature>
<keyword evidence="1" id="KW-1133">Transmembrane helix</keyword>
<keyword evidence="1" id="KW-0472">Membrane</keyword>
<dbReference type="Proteomes" id="UP000441208">
    <property type="component" value="Unassembled WGS sequence"/>
</dbReference>
<evidence type="ECO:0000313" key="12">
    <source>
        <dbReference type="EMBL" id="KAE9298911.1"/>
    </source>
</evidence>
<protein>
    <recommendedName>
        <fullName evidence="2">LicD/FKTN/FKRP nucleotidyltransferase domain-containing protein</fullName>
    </recommendedName>
</protein>
<keyword evidence="1" id="KW-0812">Transmembrane</keyword>
<gene>
    <name evidence="11" type="ORF">PF001_g16999</name>
    <name evidence="9" type="ORF">PF002_g24534</name>
    <name evidence="10" type="ORF">PF004_g17074</name>
    <name evidence="8" type="ORF">PF005_g24444</name>
    <name evidence="7" type="ORF">PF006_g23115</name>
    <name evidence="6" type="ORF">PF007_g24243</name>
    <name evidence="12" type="ORF">PF008_g23378</name>
    <name evidence="3" type="ORF">PF009_g24324</name>
    <name evidence="5" type="ORF">PF010_g29155</name>
    <name evidence="4" type="ORF">PF011_g23172</name>
</gene>